<dbReference type="Proteomes" id="UP000198704">
    <property type="component" value="Unassembled WGS sequence"/>
</dbReference>
<dbReference type="AlphaFoldDB" id="A0A1G9TJS3"/>
<evidence type="ECO:0000313" key="3">
    <source>
        <dbReference type="Proteomes" id="UP000198704"/>
    </source>
</evidence>
<accession>A0A1G9TJS3</accession>
<name>A0A1G9TJS3_9HYPH</name>
<sequence length="113" mass="12107">MEAALSDIVDADAAPARTPSQSFAAPPPDTEDPARQIGEIFKRLSGCHAVYGETGFTRIVAAVLVALGRAAMEESERQALRLRERTTPAGPGIRVSATARRVDFDGWDPGERD</sequence>
<dbReference type="STRING" id="582672.SAMN05216360_102210"/>
<evidence type="ECO:0000313" key="2">
    <source>
        <dbReference type="EMBL" id="SDM47893.1"/>
    </source>
</evidence>
<reference evidence="3" key="1">
    <citation type="submission" date="2016-10" db="EMBL/GenBank/DDBJ databases">
        <authorList>
            <person name="Varghese N."/>
            <person name="Submissions S."/>
        </authorList>
    </citation>
    <scope>NUCLEOTIDE SEQUENCE [LARGE SCALE GENOMIC DNA]</scope>
    <source>
        <strain evidence="3">BL47</strain>
    </source>
</reference>
<protein>
    <submittedName>
        <fullName evidence="2">Uncharacterized protein</fullName>
    </submittedName>
</protein>
<gene>
    <name evidence="2" type="ORF">SAMN05216360_102210</name>
</gene>
<proteinExistence type="predicted"/>
<dbReference type="EMBL" id="FNHS01000002">
    <property type="protein sequence ID" value="SDM47893.1"/>
    <property type="molecule type" value="Genomic_DNA"/>
</dbReference>
<organism evidence="2 3">
    <name type="scientific">Methylobacterium phyllostachyos</name>
    <dbReference type="NCBI Taxonomy" id="582672"/>
    <lineage>
        <taxon>Bacteria</taxon>
        <taxon>Pseudomonadati</taxon>
        <taxon>Pseudomonadota</taxon>
        <taxon>Alphaproteobacteria</taxon>
        <taxon>Hyphomicrobiales</taxon>
        <taxon>Methylobacteriaceae</taxon>
        <taxon>Methylobacterium</taxon>
    </lineage>
</organism>
<evidence type="ECO:0000256" key="1">
    <source>
        <dbReference type="SAM" id="MobiDB-lite"/>
    </source>
</evidence>
<dbReference type="OrthoDB" id="7997828at2"/>
<keyword evidence="3" id="KW-1185">Reference proteome</keyword>
<feature type="region of interest" description="Disordered" evidence="1">
    <location>
        <begin position="1"/>
        <end position="34"/>
    </location>
</feature>